<proteinExistence type="predicted"/>
<dbReference type="Proteomes" id="UP000356253">
    <property type="component" value="Unassembled WGS sequence"/>
</dbReference>
<dbReference type="EMBL" id="CABVMM010000009">
    <property type="protein sequence ID" value="VVV01222.1"/>
    <property type="molecule type" value="Genomic_DNA"/>
</dbReference>
<sequence length="55" mass="6512">MTEILSLALFYGFSFYLIPVFGIKGVVIAHLVRYIIYGLVVFFLVMRYLNRKEYN</sequence>
<keyword evidence="2" id="KW-1185">Reference proteome</keyword>
<evidence type="ECO:0000313" key="1">
    <source>
        <dbReference type="EMBL" id="VVV01222.1"/>
    </source>
</evidence>
<name>A0AC61Y9P6_9FLAO</name>
<accession>A0AC61Y9P6</accession>
<gene>
    <name evidence="1" type="ORF">FVB9532_02507</name>
</gene>
<evidence type="ECO:0000313" key="2">
    <source>
        <dbReference type="Proteomes" id="UP000356253"/>
    </source>
</evidence>
<reference evidence="1" key="1">
    <citation type="submission" date="2019-09" db="EMBL/GenBank/DDBJ databases">
        <authorList>
            <person name="Rodrigo-Torres L."/>
            <person name="Arahal R. D."/>
            <person name="Lucena T."/>
        </authorList>
    </citation>
    <scope>NUCLEOTIDE SEQUENCE</scope>
    <source>
        <strain evidence="1">ISS653</strain>
    </source>
</reference>
<comment type="caution">
    <text evidence="1">The sequence shown here is derived from an EMBL/GenBank/DDBJ whole genome shotgun (WGS) entry which is preliminary data.</text>
</comment>
<organism evidence="1 2">
    <name type="scientific">Mesonia oceanica</name>
    <dbReference type="NCBI Taxonomy" id="2687242"/>
    <lineage>
        <taxon>Bacteria</taxon>
        <taxon>Pseudomonadati</taxon>
        <taxon>Bacteroidota</taxon>
        <taxon>Flavobacteriia</taxon>
        <taxon>Flavobacteriales</taxon>
        <taxon>Flavobacteriaceae</taxon>
        <taxon>Mesonia</taxon>
    </lineage>
</organism>
<protein>
    <submittedName>
        <fullName evidence="1">Uncharacterized protein</fullName>
    </submittedName>
</protein>